<evidence type="ECO:0000256" key="9">
    <source>
        <dbReference type="ARBA" id="ARBA00022833"/>
    </source>
</evidence>
<evidence type="ECO:0000256" key="10">
    <source>
        <dbReference type="ARBA" id="ARBA00044508"/>
    </source>
</evidence>
<evidence type="ECO:0000313" key="16">
    <source>
        <dbReference type="EMBL" id="KHN94132.1"/>
    </source>
</evidence>
<dbReference type="InterPro" id="IPR054694">
    <property type="entry name" value="Parkin-like_IBR"/>
</dbReference>
<dbReference type="InterPro" id="IPR001841">
    <property type="entry name" value="Znf_RING"/>
</dbReference>
<organism evidence="16 17">
    <name type="scientific">Metarhizium album (strain ARSEF 1941)</name>
    <dbReference type="NCBI Taxonomy" id="1081103"/>
    <lineage>
        <taxon>Eukaryota</taxon>
        <taxon>Fungi</taxon>
        <taxon>Dikarya</taxon>
        <taxon>Ascomycota</taxon>
        <taxon>Pezizomycotina</taxon>
        <taxon>Sordariomycetes</taxon>
        <taxon>Hypocreomycetidae</taxon>
        <taxon>Hypocreales</taxon>
        <taxon>Clavicipitaceae</taxon>
        <taxon>Metarhizium</taxon>
    </lineage>
</organism>
<dbReference type="EMBL" id="AZHE01000040">
    <property type="protein sequence ID" value="KHN94132.1"/>
    <property type="molecule type" value="Genomic_DNA"/>
</dbReference>
<dbReference type="AlphaFoldDB" id="A0A0B2WKW6"/>
<feature type="region of interest" description="Disordered" evidence="12">
    <location>
        <begin position="560"/>
        <end position="650"/>
    </location>
</feature>
<evidence type="ECO:0000313" key="17">
    <source>
        <dbReference type="Proteomes" id="UP000030816"/>
    </source>
</evidence>
<gene>
    <name evidence="16" type="ORF">MAM_07972</name>
</gene>
<dbReference type="Pfam" id="PF05773">
    <property type="entry name" value="RWD"/>
    <property type="match status" value="1"/>
</dbReference>
<dbReference type="GO" id="GO:0061630">
    <property type="term" value="F:ubiquitin protein ligase activity"/>
    <property type="evidence" value="ECO:0007669"/>
    <property type="project" value="UniProtKB-EC"/>
</dbReference>
<dbReference type="GO" id="GO:0008270">
    <property type="term" value="F:zinc ion binding"/>
    <property type="evidence" value="ECO:0007669"/>
    <property type="project" value="UniProtKB-KW"/>
</dbReference>
<comment type="similarity">
    <text evidence="10">Belongs to the RBR family. RNF14 subfamily.</text>
</comment>
<dbReference type="CDD" id="cd20354">
    <property type="entry name" value="Rcat_RBR_RNF14"/>
    <property type="match status" value="1"/>
</dbReference>
<dbReference type="EC" id="2.3.2.31" evidence="3"/>
<dbReference type="PROSITE" id="PS50089">
    <property type="entry name" value="ZF_RING_2"/>
    <property type="match status" value="1"/>
</dbReference>
<dbReference type="InterPro" id="IPR016135">
    <property type="entry name" value="UBQ-conjugating_enzyme/RWD"/>
</dbReference>
<protein>
    <recommendedName>
        <fullName evidence="3">RBR-type E3 ubiquitin transferase</fullName>
        <ecNumber evidence="3">2.3.2.31</ecNumber>
    </recommendedName>
</protein>
<evidence type="ECO:0000256" key="3">
    <source>
        <dbReference type="ARBA" id="ARBA00012251"/>
    </source>
</evidence>
<feature type="region of interest" description="Disordered" evidence="12">
    <location>
        <begin position="520"/>
        <end position="546"/>
    </location>
</feature>
<dbReference type="InterPro" id="IPR047548">
    <property type="entry name" value="Rcat_RBR_RNF14"/>
</dbReference>
<comment type="catalytic activity">
    <reaction evidence="1">
        <text>[E2 ubiquitin-conjugating enzyme]-S-ubiquitinyl-L-cysteine + [acceptor protein]-L-lysine = [E2 ubiquitin-conjugating enzyme]-L-cysteine + [acceptor protein]-N(6)-ubiquitinyl-L-lysine.</text>
        <dbReference type="EC" id="2.3.2.31"/>
    </reaction>
</comment>
<feature type="compositionally biased region" description="Acidic residues" evidence="12">
    <location>
        <begin position="667"/>
        <end position="681"/>
    </location>
</feature>
<evidence type="ECO:0000259" key="15">
    <source>
        <dbReference type="PROSITE" id="PS51873"/>
    </source>
</evidence>
<feature type="compositionally biased region" description="Basic residues" evidence="12">
    <location>
        <begin position="585"/>
        <end position="612"/>
    </location>
</feature>
<keyword evidence="7 11" id="KW-0863">Zinc-finger</keyword>
<dbReference type="PROSITE" id="PS51873">
    <property type="entry name" value="TRIAD"/>
    <property type="match status" value="1"/>
</dbReference>
<dbReference type="CDD" id="cd23134">
    <property type="entry name" value="RING-HC_ITT1-like"/>
    <property type="match status" value="1"/>
</dbReference>
<dbReference type="FunFam" id="3.30.40.10:FF:000416">
    <property type="entry name" value="RBR-type E3 ubiquitin transferase"/>
    <property type="match status" value="1"/>
</dbReference>
<dbReference type="Gene3D" id="1.20.120.1750">
    <property type="match status" value="1"/>
</dbReference>
<evidence type="ECO:0000256" key="11">
    <source>
        <dbReference type="PROSITE-ProRule" id="PRU00175"/>
    </source>
</evidence>
<dbReference type="SUPFAM" id="SSF57850">
    <property type="entry name" value="RING/U-box"/>
    <property type="match status" value="2"/>
</dbReference>
<dbReference type="InterPro" id="IPR002867">
    <property type="entry name" value="IBR_dom"/>
</dbReference>
<evidence type="ECO:0000259" key="13">
    <source>
        <dbReference type="PROSITE" id="PS50089"/>
    </source>
</evidence>
<evidence type="ECO:0000256" key="5">
    <source>
        <dbReference type="ARBA" id="ARBA00022723"/>
    </source>
</evidence>
<dbReference type="PANTHER" id="PTHR11685">
    <property type="entry name" value="RBR FAMILY RING FINGER AND IBR DOMAIN-CONTAINING"/>
    <property type="match status" value="1"/>
</dbReference>
<evidence type="ECO:0000256" key="4">
    <source>
        <dbReference type="ARBA" id="ARBA00022679"/>
    </source>
</evidence>
<dbReference type="HOGENOM" id="CLU_021364_3_0_1"/>
<evidence type="ECO:0000256" key="1">
    <source>
        <dbReference type="ARBA" id="ARBA00001798"/>
    </source>
</evidence>
<dbReference type="PROSITE" id="PS50908">
    <property type="entry name" value="RWD"/>
    <property type="match status" value="1"/>
</dbReference>
<dbReference type="PROSITE" id="PS00518">
    <property type="entry name" value="ZF_RING_1"/>
    <property type="match status" value="1"/>
</dbReference>
<keyword evidence="6" id="KW-0677">Repeat</keyword>
<dbReference type="STRING" id="1081103.A0A0B2WKW6"/>
<keyword evidence="4" id="KW-0808">Transferase</keyword>
<evidence type="ECO:0000256" key="6">
    <source>
        <dbReference type="ARBA" id="ARBA00022737"/>
    </source>
</evidence>
<evidence type="ECO:0000259" key="14">
    <source>
        <dbReference type="PROSITE" id="PS50908"/>
    </source>
</evidence>
<feature type="compositionally biased region" description="Acidic residues" evidence="12">
    <location>
        <begin position="520"/>
        <end position="538"/>
    </location>
</feature>
<dbReference type="InterPro" id="IPR044066">
    <property type="entry name" value="TRIAD_supradom"/>
</dbReference>
<evidence type="ECO:0000256" key="2">
    <source>
        <dbReference type="ARBA" id="ARBA00004906"/>
    </source>
</evidence>
<feature type="domain" description="RING-type" evidence="13">
    <location>
        <begin position="206"/>
        <end position="251"/>
    </location>
</feature>
<dbReference type="GeneID" id="63742427"/>
<dbReference type="SMART" id="SM00647">
    <property type="entry name" value="IBR"/>
    <property type="match status" value="2"/>
</dbReference>
<dbReference type="Gene3D" id="3.10.110.10">
    <property type="entry name" value="Ubiquitin Conjugating Enzyme"/>
    <property type="match status" value="1"/>
</dbReference>
<dbReference type="InterPro" id="IPR017907">
    <property type="entry name" value="Znf_RING_CS"/>
</dbReference>
<sequence length="687" mass="74287">MDTAGDDDDPRLMELETLEAIYPEIRHALAHPLGAPGEAPPRFTFELELPVDPAEPVTILFPAPSSGLAPDERPGLASASAPAAMAAEPLDSLLVSHLPPLSLRITLPDGYPSRKPPAVTISTTPQWLPRATLRALEDDGARLWEEAGRDMVAYAYIDHLQRGAENVFGAVGTGSTLEVDAEHKLAVLDHDINAKKAAFDRETFECGICLDPKKGPRCHKMMDCGHIFCLQCLRDFYADAIEEGNLSAVRCVTPNCARARATSSPSTSAAKGKPKVFISPSELLQIGLPEDLVKRYVTLKYKTELEADKNTVYCPRRWCNGAARSKRHRKPQGLEFAESSGDETPGTVTEDGAAHHVGEKTSAKKFDAADLLAVCEDCGFAFCSRCLHTWHGEFVRCAPKRNNGELAEEEKASLEYLQLHTSPCPTCNAHAQKTHGCNHMICSRCDTHFCYLCSAWLDPANPYKHFNTQSDGKVTSCYMRLWELEAGDGDDVGLGYAGGREAGGVPVGGEHLAGIVPEVEEPESDDDSGSDNEADNEAALEANPRAVAVAREAPLVLRLMDNQPPQPPPPPPPPPRPAPAARGRGQAHHRPQGRGRAQHHHPVPQGAPHRRGPPAPRAARGHHHGAGRGNAAQQDAREAGVPNAQPGALDPAQEAWVRRFVQLALLDVEDQVEGGDSDSDDGNWQIR</sequence>
<dbReference type="RefSeq" id="XP_040675198.1">
    <property type="nucleotide sequence ID" value="XM_040826770.1"/>
</dbReference>
<dbReference type="Pfam" id="PF01485">
    <property type="entry name" value="IBR"/>
    <property type="match status" value="1"/>
</dbReference>
<keyword evidence="5" id="KW-0479">Metal-binding</keyword>
<dbReference type="CDD" id="cd23820">
    <property type="entry name" value="RWD_RNF14"/>
    <property type="match status" value="1"/>
</dbReference>
<dbReference type="OrthoDB" id="1431934at2759"/>
<name>A0A0B2WKW6_METAS</name>
<dbReference type="GO" id="GO:0016567">
    <property type="term" value="P:protein ubiquitination"/>
    <property type="evidence" value="ECO:0007669"/>
    <property type="project" value="InterPro"/>
</dbReference>
<accession>A0A0B2WKW6</accession>
<keyword evidence="8" id="KW-0833">Ubl conjugation pathway</keyword>
<dbReference type="Pfam" id="PF22605">
    <property type="entry name" value="IBR_2"/>
    <property type="match status" value="1"/>
</dbReference>
<comment type="pathway">
    <text evidence="2">Protein modification; protein ubiquitination.</text>
</comment>
<proteinExistence type="inferred from homology"/>
<feature type="compositionally biased region" description="Pro residues" evidence="12">
    <location>
        <begin position="564"/>
        <end position="578"/>
    </location>
</feature>
<dbReference type="Gene3D" id="3.30.40.10">
    <property type="entry name" value="Zinc/RING finger domain, C3HC4 (zinc finger)"/>
    <property type="match status" value="1"/>
</dbReference>
<dbReference type="InterPro" id="IPR031127">
    <property type="entry name" value="E3_UB_ligase_RBR"/>
</dbReference>
<evidence type="ECO:0000256" key="7">
    <source>
        <dbReference type="ARBA" id="ARBA00022771"/>
    </source>
</evidence>
<dbReference type="SUPFAM" id="SSF54495">
    <property type="entry name" value="UBC-like"/>
    <property type="match status" value="1"/>
</dbReference>
<keyword evidence="9" id="KW-0862">Zinc</keyword>
<feature type="region of interest" description="Disordered" evidence="12">
    <location>
        <begin position="667"/>
        <end position="687"/>
    </location>
</feature>
<evidence type="ECO:0000256" key="8">
    <source>
        <dbReference type="ARBA" id="ARBA00022786"/>
    </source>
</evidence>
<dbReference type="InterPro" id="IPR006575">
    <property type="entry name" value="RWD_dom"/>
</dbReference>
<evidence type="ECO:0000256" key="12">
    <source>
        <dbReference type="SAM" id="MobiDB-lite"/>
    </source>
</evidence>
<feature type="domain" description="RING-type" evidence="15">
    <location>
        <begin position="202"/>
        <end position="481"/>
    </location>
</feature>
<dbReference type="Proteomes" id="UP000030816">
    <property type="component" value="Unassembled WGS sequence"/>
</dbReference>
<feature type="domain" description="RWD" evidence="14">
    <location>
        <begin position="13"/>
        <end position="167"/>
    </location>
</feature>
<reference evidence="16 17" key="1">
    <citation type="journal article" date="2014" name="Proc. Natl. Acad. Sci. U.S.A.">
        <title>Trajectory and genomic determinants of fungal-pathogen speciation and host adaptation.</title>
        <authorList>
            <person name="Hu X."/>
            <person name="Xiao G."/>
            <person name="Zheng P."/>
            <person name="Shang Y."/>
            <person name="Su Y."/>
            <person name="Zhang X."/>
            <person name="Liu X."/>
            <person name="Zhan S."/>
            <person name="St Leger R.J."/>
            <person name="Wang C."/>
        </authorList>
    </citation>
    <scope>NUCLEOTIDE SEQUENCE [LARGE SCALE GENOMIC DNA]</scope>
    <source>
        <strain evidence="16 17">ARSEF 1941</strain>
    </source>
</reference>
<dbReference type="InterPro" id="IPR013083">
    <property type="entry name" value="Znf_RING/FYVE/PHD"/>
</dbReference>
<keyword evidence="17" id="KW-1185">Reference proteome</keyword>
<comment type="caution">
    <text evidence="16">The sequence shown here is derived from an EMBL/GenBank/DDBJ whole genome shotgun (WGS) entry which is preliminary data.</text>
</comment>